<evidence type="ECO:0000256" key="1">
    <source>
        <dbReference type="ARBA" id="ARBA00023125"/>
    </source>
</evidence>
<dbReference type="PRINTS" id="PR00455">
    <property type="entry name" value="HTHTETR"/>
</dbReference>
<dbReference type="PROSITE" id="PS50977">
    <property type="entry name" value="HTH_TETR_2"/>
    <property type="match status" value="1"/>
</dbReference>
<dbReference type="Pfam" id="PF00440">
    <property type="entry name" value="TetR_N"/>
    <property type="match status" value="1"/>
</dbReference>
<dbReference type="Pfam" id="PF14278">
    <property type="entry name" value="TetR_C_8"/>
    <property type="match status" value="1"/>
</dbReference>
<evidence type="ECO:0000256" key="3">
    <source>
        <dbReference type="SAM" id="MobiDB-lite"/>
    </source>
</evidence>
<protein>
    <recommendedName>
        <fullName evidence="4">HTH tetR-type domain-containing protein</fullName>
    </recommendedName>
</protein>
<proteinExistence type="predicted"/>
<dbReference type="RefSeq" id="WP_220192048.1">
    <property type="nucleotide sequence ID" value="NZ_BNJF01000001.1"/>
</dbReference>
<evidence type="ECO:0000313" key="6">
    <source>
        <dbReference type="Proteomes" id="UP000612362"/>
    </source>
</evidence>
<accession>A0A8J3HRG6</accession>
<name>A0A8J3HRG6_9CHLR</name>
<dbReference type="InterPro" id="IPR039532">
    <property type="entry name" value="TetR_C_Firmicutes"/>
</dbReference>
<sequence length="211" mass="23932">MNSDSAKTQTQDEKRSSRRRARTRAEILAAARQVFAARGYRAASIAEIAERADVAVGTFYLHFHDKEEAFTILLQECFNETRSHVQQAVTEEGQSLLVILQAIFRYANAQRDLFRITIHPDRHNTRMDRVQTALTEILTTVLTNANQKTPLVGYDLSMQISFLTGMITQGITQWLEHEDMDPDTIVAQMLFLLRHGLPESVLTGENQPTEA</sequence>
<dbReference type="SUPFAM" id="SSF46689">
    <property type="entry name" value="Homeodomain-like"/>
    <property type="match status" value="1"/>
</dbReference>
<dbReference type="InterPro" id="IPR050624">
    <property type="entry name" value="HTH-type_Tx_Regulator"/>
</dbReference>
<dbReference type="AlphaFoldDB" id="A0A8J3HRG6"/>
<keyword evidence="1 2" id="KW-0238">DNA-binding</keyword>
<reference evidence="5" key="1">
    <citation type="submission" date="2020-10" db="EMBL/GenBank/DDBJ databases">
        <title>Taxonomic study of unclassified bacteria belonging to the class Ktedonobacteria.</title>
        <authorList>
            <person name="Yabe S."/>
            <person name="Wang C.M."/>
            <person name="Zheng Y."/>
            <person name="Sakai Y."/>
            <person name="Cavaletti L."/>
            <person name="Monciardini P."/>
            <person name="Donadio S."/>
        </authorList>
    </citation>
    <scope>NUCLEOTIDE SEQUENCE</scope>
    <source>
        <strain evidence="5">SOSP1-1</strain>
    </source>
</reference>
<keyword evidence="6" id="KW-1185">Reference proteome</keyword>
<dbReference type="PANTHER" id="PTHR43479:SF11">
    <property type="entry name" value="ACREF_ENVCD OPERON REPRESSOR-RELATED"/>
    <property type="match status" value="1"/>
</dbReference>
<feature type="region of interest" description="Disordered" evidence="3">
    <location>
        <begin position="1"/>
        <end position="22"/>
    </location>
</feature>
<dbReference type="EMBL" id="BNJF01000001">
    <property type="protein sequence ID" value="GHO42512.1"/>
    <property type="molecule type" value="Genomic_DNA"/>
</dbReference>
<gene>
    <name evidence="5" type="ORF">KSX_06750</name>
</gene>
<dbReference type="GO" id="GO:0003677">
    <property type="term" value="F:DNA binding"/>
    <property type="evidence" value="ECO:0007669"/>
    <property type="project" value="UniProtKB-UniRule"/>
</dbReference>
<dbReference type="PANTHER" id="PTHR43479">
    <property type="entry name" value="ACREF/ENVCD OPERON REPRESSOR-RELATED"/>
    <property type="match status" value="1"/>
</dbReference>
<dbReference type="InterPro" id="IPR001647">
    <property type="entry name" value="HTH_TetR"/>
</dbReference>
<evidence type="ECO:0000259" key="4">
    <source>
        <dbReference type="PROSITE" id="PS50977"/>
    </source>
</evidence>
<feature type="domain" description="HTH tetR-type" evidence="4">
    <location>
        <begin position="21"/>
        <end position="81"/>
    </location>
</feature>
<dbReference type="Gene3D" id="1.10.357.10">
    <property type="entry name" value="Tetracycline Repressor, domain 2"/>
    <property type="match status" value="1"/>
</dbReference>
<dbReference type="InterPro" id="IPR009057">
    <property type="entry name" value="Homeodomain-like_sf"/>
</dbReference>
<evidence type="ECO:0000256" key="2">
    <source>
        <dbReference type="PROSITE-ProRule" id="PRU00335"/>
    </source>
</evidence>
<feature type="DNA-binding region" description="H-T-H motif" evidence="2">
    <location>
        <begin position="44"/>
        <end position="63"/>
    </location>
</feature>
<comment type="caution">
    <text evidence="5">The sequence shown here is derived from an EMBL/GenBank/DDBJ whole genome shotgun (WGS) entry which is preliminary data.</text>
</comment>
<evidence type="ECO:0000313" key="5">
    <source>
        <dbReference type="EMBL" id="GHO42512.1"/>
    </source>
</evidence>
<dbReference type="Proteomes" id="UP000612362">
    <property type="component" value="Unassembled WGS sequence"/>
</dbReference>
<organism evidence="5 6">
    <name type="scientific">Ktedonospora formicarum</name>
    <dbReference type="NCBI Taxonomy" id="2778364"/>
    <lineage>
        <taxon>Bacteria</taxon>
        <taxon>Bacillati</taxon>
        <taxon>Chloroflexota</taxon>
        <taxon>Ktedonobacteria</taxon>
        <taxon>Ktedonobacterales</taxon>
        <taxon>Ktedonobacteraceae</taxon>
        <taxon>Ktedonospora</taxon>
    </lineage>
</organism>